<reference evidence="11" key="1">
    <citation type="submission" date="2023-03" db="EMBL/GenBank/DDBJ databases">
        <authorList>
            <person name="Julca I."/>
        </authorList>
    </citation>
    <scope>NUCLEOTIDE SEQUENCE</scope>
</reference>
<evidence type="ECO:0000256" key="3">
    <source>
        <dbReference type="ARBA" id="ARBA00022617"/>
    </source>
</evidence>
<dbReference type="PRINTS" id="PR00463">
    <property type="entry name" value="EP450I"/>
</dbReference>
<dbReference type="PANTHER" id="PTHR47955">
    <property type="entry name" value="CYTOCHROME P450 FAMILY 71 PROTEIN"/>
    <property type="match status" value="1"/>
</dbReference>
<evidence type="ECO:0000256" key="6">
    <source>
        <dbReference type="ARBA" id="ARBA00023004"/>
    </source>
</evidence>
<dbReference type="Proteomes" id="UP001161247">
    <property type="component" value="Chromosome 1"/>
</dbReference>
<dbReference type="CDD" id="cd11072">
    <property type="entry name" value="CYP71-like"/>
    <property type="match status" value="1"/>
</dbReference>
<dbReference type="InterPro" id="IPR001128">
    <property type="entry name" value="Cyt_P450"/>
</dbReference>
<evidence type="ECO:0000256" key="7">
    <source>
        <dbReference type="ARBA" id="ARBA00023033"/>
    </source>
</evidence>
<dbReference type="Gene3D" id="1.10.630.10">
    <property type="entry name" value="Cytochrome P450"/>
    <property type="match status" value="1"/>
</dbReference>
<evidence type="ECO:0000256" key="10">
    <source>
        <dbReference type="SAM" id="Phobius"/>
    </source>
</evidence>
<feature type="transmembrane region" description="Helical" evidence="10">
    <location>
        <begin position="18"/>
        <end position="39"/>
    </location>
</feature>
<accession>A0AAV1C838</accession>
<keyword evidence="6 8" id="KW-0408">Iron</keyword>
<dbReference type="AlphaFoldDB" id="A0AAV1C838"/>
<dbReference type="FunFam" id="1.10.630.10:FF:000011">
    <property type="entry name" value="Cytochrome P450 83B1"/>
    <property type="match status" value="1"/>
</dbReference>
<keyword evidence="3 8" id="KW-0349">Heme</keyword>
<feature type="binding site" description="axial binding residue" evidence="8">
    <location>
        <position position="464"/>
    </location>
    <ligand>
        <name>heme</name>
        <dbReference type="ChEBI" id="CHEBI:30413"/>
    </ligand>
    <ligandPart>
        <name>Fe</name>
        <dbReference type="ChEBI" id="CHEBI:18248"/>
    </ligandPart>
</feature>
<dbReference type="InterPro" id="IPR017972">
    <property type="entry name" value="Cyt_P450_CS"/>
</dbReference>
<keyword evidence="10" id="KW-0812">Transmembrane</keyword>
<name>A0AAV1C838_OLDCO</name>
<evidence type="ECO:0000256" key="4">
    <source>
        <dbReference type="ARBA" id="ARBA00022723"/>
    </source>
</evidence>
<dbReference type="GO" id="GO:0005506">
    <property type="term" value="F:iron ion binding"/>
    <property type="evidence" value="ECO:0007669"/>
    <property type="project" value="InterPro"/>
</dbReference>
<sequence length="522" mass="59718">MEMPLIHKDTNSFLSKHLVPLCTTFLAFFIFTLFFFKWLNNFRYSSKNPPPSPPGLPLIGNFHQFFNSITHRSFKSLADKYGPVMTMKLGSKPIIIISSADAAEEVLRKNDLVFVDRAKQSFIGRIFDKDMVFAPYGDHWRQIRFICASQLLSKKRVQSFRSVLEQEIKNMLEKIRESCFPGSAIAMSEMLATLTTNAVSLAAIGRKYSEEPNGNKLTALFKECTMIGGYINLADCIPWFGWIYRFSDMDAKVSRVAKEVDEYMENVFDRGIKKQEKIEKGEESHEEGHHNFLDVLIGFYRKNTTGTRIDRDSVKGVIMNMVVAGPDTTYSLLEWAMAELLRNPSFMTKLQNEVREIRVCEPNQMITEDHLGRLPYLKAVIKETLRMHPSLPLIPRLSRESVKIMGYDIEAGTPVYINVWAIGRDPQSWNDPDEFRPERFIDNPIDLKGQHFQYIPFGAGRRMCPGIEFALATAELTLANLMRAFNFSLANELQPEELDMKEAGGMVVPRENPLLLIPNLPN</sequence>
<evidence type="ECO:0000256" key="5">
    <source>
        <dbReference type="ARBA" id="ARBA00023002"/>
    </source>
</evidence>
<dbReference type="PROSITE" id="PS00086">
    <property type="entry name" value="CYTOCHROME_P450"/>
    <property type="match status" value="1"/>
</dbReference>
<dbReference type="PANTHER" id="PTHR47955:SF15">
    <property type="entry name" value="CYTOCHROME P450 71A2-LIKE"/>
    <property type="match status" value="1"/>
</dbReference>
<comment type="cofactor">
    <cofactor evidence="1 8">
        <name>heme</name>
        <dbReference type="ChEBI" id="CHEBI:30413"/>
    </cofactor>
</comment>
<keyword evidence="10" id="KW-0472">Membrane</keyword>
<dbReference type="EMBL" id="OX459118">
    <property type="protein sequence ID" value="CAI9090632.1"/>
    <property type="molecule type" value="Genomic_DNA"/>
</dbReference>
<keyword evidence="10" id="KW-1133">Transmembrane helix</keyword>
<evidence type="ECO:0000256" key="2">
    <source>
        <dbReference type="ARBA" id="ARBA00010617"/>
    </source>
</evidence>
<dbReference type="InterPro" id="IPR036396">
    <property type="entry name" value="Cyt_P450_sf"/>
</dbReference>
<protein>
    <submittedName>
        <fullName evidence="11">OLC1v1025446C1</fullName>
    </submittedName>
</protein>
<evidence type="ECO:0000313" key="12">
    <source>
        <dbReference type="Proteomes" id="UP001161247"/>
    </source>
</evidence>
<evidence type="ECO:0000256" key="9">
    <source>
        <dbReference type="RuleBase" id="RU000461"/>
    </source>
</evidence>
<organism evidence="11 12">
    <name type="scientific">Oldenlandia corymbosa var. corymbosa</name>
    <dbReference type="NCBI Taxonomy" id="529605"/>
    <lineage>
        <taxon>Eukaryota</taxon>
        <taxon>Viridiplantae</taxon>
        <taxon>Streptophyta</taxon>
        <taxon>Embryophyta</taxon>
        <taxon>Tracheophyta</taxon>
        <taxon>Spermatophyta</taxon>
        <taxon>Magnoliopsida</taxon>
        <taxon>eudicotyledons</taxon>
        <taxon>Gunneridae</taxon>
        <taxon>Pentapetalae</taxon>
        <taxon>asterids</taxon>
        <taxon>lamiids</taxon>
        <taxon>Gentianales</taxon>
        <taxon>Rubiaceae</taxon>
        <taxon>Rubioideae</taxon>
        <taxon>Spermacoceae</taxon>
        <taxon>Hedyotis-Oldenlandia complex</taxon>
        <taxon>Oldenlandia</taxon>
    </lineage>
</organism>
<keyword evidence="4 8" id="KW-0479">Metal-binding</keyword>
<evidence type="ECO:0000256" key="1">
    <source>
        <dbReference type="ARBA" id="ARBA00001971"/>
    </source>
</evidence>
<dbReference type="Pfam" id="PF00067">
    <property type="entry name" value="p450"/>
    <property type="match status" value="1"/>
</dbReference>
<dbReference type="GO" id="GO:0020037">
    <property type="term" value="F:heme binding"/>
    <property type="evidence" value="ECO:0007669"/>
    <property type="project" value="InterPro"/>
</dbReference>
<evidence type="ECO:0000256" key="8">
    <source>
        <dbReference type="PIRSR" id="PIRSR602401-1"/>
    </source>
</evidence>
<dbReference type="GO" id="GO:0016705">
    <property type="term" value="F:oxidoreductase activity, acting on paired donors, with incorporation or reduction of molecular oxygen"/>
    <property type="evidence" value="ECO:0007669"/>
    <property type="project" value="InterPro"/>
</dbReference>
<dbReference type="GO" id="GO:0004497">
    <property type="term" value="F:monooxygenase activity"/>
    <property type="evidence" value="ECO:0007669"/>
    <property type="project" value="UniProtKB-KW"/>
</dbReference>
<evidence type="ECO:0000313" key="11">
    <source>
        <dbReference type="EMBL" id="CAI9090632.1"/>
    </source>
</evidence>
<keyword evidence="12" id="KW-1185">Reference proteome</keyword>
<comment type="similarity">
    <text evidence="2 9">Belongs to the cytochrome P450 family.</text>
</comment>
<keyword evidence="7 9" id="KW-0503">Monooxygenase</keyword>
<gene>
    <name evidence="11" type="ORF">OLC1_LOCUS2741</name>
</gene>
<dbReference type="PRINTS" id="PR00385">
    <property type="entry name" value="P450"/>
</dbReference>
<dbReference type="SUPFAM" id="SSF48264">
    <property type="entry name" value="Cytochrome P450"/>
    <property type="match status" value="1"/>
</dbReference>
<proteinExistence type="inferred from homology"/>
<keyword evidence="5 9" id="KW-0560">Oxidoreductase</keyword>
<dbReference type="InterPro" id="IPR002401">
    <property type="entry name" value="Cyt_P450_E_grp-I"/>
</dbReference>